<dbReference type="Proteomes" id="UP000499080">
    <property type="component" value="Unassembled WGS sequence"/>
</dbReference>
<evidence type="ECO:0000313" key="1">
    <source>
        <dbReference type="EMBL" id="GBM30766.1"/>
    </source>
</evidence>
<evidence type="ECO:0000313" key="2">
    <source>
        <dbReference type="Proteomes" id="UP000499080"/>
    </source>
</evidence>
<proteinExistence type="predicted"/>
<reference evidence="1 2" key="1">
    <citation type="journal article" date="2019" name="Sci. Rep.">
        <title>Orb-weaving spider Araneus ventricosus genome elucidates the spidroin gene catalogue.</title>
        <authorList>
            <person name="Kono N."/>
            <person name="Nakamura H."/>
            <person name="Ohtoshi R."/>
            <person name="Moran D.A.P."/>
            <person name="Shinohara A."/>
            <person name="Yoshida Y."/>
            <person name="Fujiwara M."/>
            <person name="Mori M."/>
            <person name="Tomita M."/>
            <person name="Arakawa K."/>
        </authorList>
    </citation>
    <scope>NUCLEOTIDE SEQUENCE [LARGE SCALE GENOMIC DNA]</scope>
</reference>
<protein>
    <submittedName>
        <fullName evidence="1">Uncharacterized protein</fullName>
    </submittedName>
</protein>
<organism evidence="1 2">
    <name type="scientific">Araneus ventricosus</name>
    <name type="common">Orbweaver spider</name>
    <name type="synonym">Epeira ventricosa</name>
    <dbReference type="NCBI Taxonomy" id="182803"/>
    <lineage>
        <taxon>Eukaryota</taxon>
        <taxon>Metazoa</taxon>
        <taxon>Ecdysozoa</taxon>
        <taxon>Arthropoda</taxon>
        <taxon>Chelicerata</taxon>
        <taxon>Arachnida</taxon>
        <taxon>Araneae</taxon>
        <taxon>Araneomorphae</taxon>
        <taxon>Entelegynae</taxon>
        <taxon>Araneoidea</taxon>
        <taxon>Araneidae</taxon>
        <taxon>Araneus</taxon>
    </lineage>
</organism>
<sequence>MGGQGLPDGGGRPAVQKDELLKFSPDPYLFTSGIVHCVNELQKFAPTKITASPPTRVPGHPDTPLAPLLVKSVCYCFRGRSFVVCSRWIHLESFFLKVNQEGLVLKLSSVMSP</sequence>
<gene>
    <name evidence="1" type="ORF">AVEN_30587_1</name>
</gene>
<name>A0A4Y2ERX0_ARAVE</name>
<dbReference type="EMBL" id="BGPR01000668">
    <property type="protein sequence ID" value="GBM30766.1"/>
    <property type="molecule type" value="Genomic_DNA"/>
</dbReference>
<dbReference type="AlphaFoldDB" id="A0A4Y2ERX0"/>
<comment type="caution">
    <text evidence="1">The sequence shown here is derived from an EMBL/GenBank/DDBJ whole genome shotgun (WGS) entry which is preliminary data.</text>
</comment>
<accession>A0A4Y2ERX0</accession>
<keyword evidence="2" id="KW-1185">Reference proteome</keyword>